<dbReference type="EMBL" id="CAIX01000050">
    <property type="protein sequence ID" value="CCI43497.1"/>
    <property type="molecule type" value="Genomic_DNA"/>
</dbReference>
<comment type="caution">
    <text evidence="8">The sequence shown here is derived from an EMBL/GenBank/DDBJ whole genome shotgun (WGS) entry which is preliminary data.</text>
</comment>
<keyword evidence="9" id="KW-1185">Reference proteome</keyword>
<name>A0A024GAZ7_9STRA</name>
<evidence type="ECO:0000313" key="8">
    <source>
        <dbReference type="EMBL" id="CCI43497.1"/>
    </source>
</evidence>
<feature type="transmembrane region" description="Helical" evidence="7">
    <location>
        <begin position="49"/>
        <end position="68"/>
    </location>
</feature>
<dbReference type="PANTHER" id="PTHR10332:SF10">
    <property type="entry name" value="EQUILIBRATIVE NUCLEOSIDE TRANSPORTER 4"/>
    <property type="match status" value="1"/>
</dbReference>
<dbReference type="OrthoDB" id="1856718at2759"/>
<evidence type="ECO:0000313" key="9">
    <source>
        <dbReference type="Proteomes" id="UP000053237"/>
    </source>
</evidence>
<keyword evidence="5 7" id="KW-1133">Transmembrane helix</keyword>
<evidence type="ECO:0008006" key="10">
    <source>
        <dbReference type="Google" id="ProtNLM"/>
    </source>
</evidence>
<gene>
    <name evidence="8" type="ORF">BN9_042810</name>
</gene>
<proteinExistence type="inferred from homology"/>
<feature type="transmembrane region" description="Helical" evidence="7">
    <location>
        <begin position="351"/>
        <end position="371"/>
    </location>
</feature>
<feature type="transmembrane region" description="Helical" evidence="7">
    <location>
        <begin position="220"/>
        <end position="241"/>
    </location>
</feature>
<evidence type="ECO:0000256" key="2">
    <source>
        <dbReference type="ARBA" id="ARBA00007965"/>
    </source>
</evidence>
<evidence type="ECO:0000256" key="1">
    <source>
        <dbReference type="ARBA" id="ARBA00004141"/>
    </source>
</evidence>
<dbReference type="Pfam" id="PF01733">
    <property type="entry name" value="Nucleoside_tran"/>
    <property type="match status" value="1"/>
</dbReference>
<feature type="transmembrane region" description="Helical" evidence="7">
    <location>
        <begin position="148"/>
        <end position="176"/>
    </location>
</feature>
<evidence type="ECO:0000256" key="5">
    <source>
        <dbReference type="ARBA" id="ARBA00022989"/>
    </source>
</evidence>
<keyword evidence="4 7" id="KW-0812">Transmembrane</keyword>
<feature type="transmembrane region" description="Helical" evidence="7">
    <location>
        <begin position="88"/>
        <end position="108"/>
    </location>
</feature>
<dbReference type="PANTHER" id="PTHR10332">
    <property type="entry name" value="EQUILIBRATIVE NUCLEOSIDE TRANSPORTER"/>
    <property type="match status" value="1"/>
</dbReference>
<keyword evidence="6 7" id="KW-0472">Membrane</keyword>
<accession>A0A024GAZ7</accession>
<dbReference type="STRING" id="65357.A0A024GAZ7"/>
<evidence type="ECO:0000256" key="4">
    <source>
        <dbReference type="ARBA" id="ARBA00022692"/>
    </source>
</evidence>
<evidence type="ECO:0000256" key="6">
    <source>
        <dbReference type="ARBA" id="ARBA00023136"/>
    </source>
</evidence>
<dbReference type="Proteomes" id="UP000053237">
    <property type="component" value="Unassembled WGS sequence"/>
</dbReference>
<feature type="transmembrane region" description="Helical" evidence="7">
    <location>
        <begin position="319"/>
        <end position="339"/>
    </location>
</feature>
<sequence length="458" mass="50429">MVPLHSPGKQVTLLCNEHPLSDSRPSSCVEHVKAESLPLEIQNDITENTIFLTYAFTFLNGAVLWSYFSCLSAQNYYQQRFPSVNFPFLTTVVSCWPMVIAHTIQLSFGLDKRFSHQSRVVMGYVVNMLSGICIMIFSAIHFEHPHSGGVLVLVCFGVIGFANSLSEANFYTLAALFPMETFLNAVQIGNGLAGVLNISTSTLLRLLVGGIHQTNSSVTLAFYLFFGTLLVVSLAAIYIYYKVLKLPCVKYLMEVNDQATKDHGLDTFSSGIVFRNLLRVARVIWIPALCQFLCFFLTLAVFPGFACAGGGMLDPDDTAASWYCSPGIIASFNFGDFLGRLMCTRAMYKFFTMRATLIFCLLRFIYIPLLLMGVYTSKLYVFGASATAPLLYQIGINFTIGITNGVLSTVTMGSAPQLLEIEDRETAGALMVLVLFLGLSAGSTFGYVIGDSQWFKLS</sequence>
<feature type="transmembrane region" description="Helical" evidence="7">
    <location>
        <begin position="427"/>
        <end position="449"/>
    </location>
</feature>
<keyword evidence="3" id="KW-0813">Transport</keyword>
<comment type="subcellular location">
    <subcellularLocation>
        <location evidence="1">Membrane</location>
        <topology evidence="1">Multi-pass membrane protein</topology>
    </subcellularLocation>
</comment>
<evidence type="ECO:0000256" key="7">
    <source>
        <dbReference type="SAM" id="Phobius"/>
    </source>
</evidence>
<comment type="similarity">
    <text evidence="2">Belongs to the SLC29A/ENT transporter (TC 2.A.57) family.</text>
</comment>
<evidence type="ECO:0000256" key="3">
    <source>
        <dbReference type="ARBA" id="ARBA00022448"/>
    </source>
</evidence>
<feature type="transmembrane region" description="Helical" evidence="7">
    <location>
        <begin position="120"/>
        <end position="142"/>
    </location>
</feature>
<dbReference type="InterPro" id="IPR002259">
    <property type="entry name" value="Eqnu_transpt"/>
</dbReference>
<feature type="transmembrane region" description="Helical" evidence="7">
    <location>
        <begin position="391"/>
        <end position="415"/>
    </location>
</feature>
<dbReference type="AlphaFoldDB" id="A0A024GAZ7"/>
<feature type="transmembrane region" description="Helical" evidence="7">
    <location>
        <begin position="284"/>
        <end position="313"/>
    </location>
</feature>
<dbReference type="GO" id="GO:0005886">
    <property type="term" value="C:plasma membrane"/>
    <property type="evidence" value="ECO:0007669"/>
    <property type="project" value="TreeGrafter"/>
</dbReference>
<reference evidence="8 9" key="1">
    <citation type="submission" date="2012-05" db="EMBL/GenBank/DDBJ databases">
        <title>Recombination and specialization in a pathogen metapopulation.</title>
        <authorList>
            <person name="Gardiner A."/>
            <person name="Kemen E."/>
            <person name="Schultz-Larsen T."/>
            <person name="MacLean D."/>
            <person name="Van Oosterhout C."/>
            <person name="Jones J.D.G."/>
        </authorList>
    </citation>
    <scope>NUCLEOTIDE SEQUENCE [LARGE SCALE GENOMIC DNA]</scope>
    <source>
        <strain evidence="8 9">Ac Nc2</strain>
    </source>
</reference>
<dbReference type="GO" id="GO:0005337">
    <property type="term" value="F:nucleoside transmembrane transporter activity"/>
    <property type="evidence" value="ECO:0007669"/>
    <property type="project" value="InterPro"/>
</dbReference>
<dbReference type="InParanoid" id="A0A024GAZ7"/>
<protein>
    <recommendedName>
        <fullName evidence="10">Equilibrative Nucleoside Transporter (ENT) Family</fullName>
    </recommendedName>
</protein>
<organism evidence="8 9">
    <name type="scientific">Albugo candida</name>
    <dbReference type="NCBI Taxonomy" id="65357"/>
    <lineage>
        <taxon>Eukaryota</taxon>
        <taxon>Sar</taxon>
        <taxon>Stramenopiles</taxon>
        <taxon>Oomycota</taxon>
        <taxon>Peronosporomycetes</taxon>
        <taxon>Albuginales</taxon>
        <taxon>Albuginaceae</taxon>
        <taxon>Albugo</taxon>
    </lineage>
</organism>